<dbReference type="AlphaFoldDB" id="A0A9P8M3Z7"/>
<keyword evidence="1" id="KW-0732">Signal</keyword>
<keyword evidence="3" id="KW-1185">Reference proteome</keyword>
<feature type="signal peptide" evidence="1">
    <location>
        <begin position="1"/>
        <end position="18"/>
    </location>
</feature>
<feature type="chain" id="PRO_5040423498" evidence="1">
    <location>
        <begin position="19"/>
        <end position="120"/>
    </location>
</feature>
<name>A0A9P8M3Z7_9HYPO</name>
<organism evidence="2 3">
    <name type="scientific">Metarhizium humberi</name>
    <dbReference type="NCBI Taxonomy" id="2596975"/>
    <lineage>
        <taxon>Eukaryota</taxon>
        <taxon>Fungi</taxon>
        <taxon>Dikarya</taxon>
        <taxon>Ascomycota</taxon>
        <taxon>Pezizomycotina</taxon>
        <taxon>Sordariomycetes</taxon>
        <taxon>Hypocreomycetidae</taxon>
        <taxon>Hypocreales</taxon>
        <taxon>Clavicipitaceae</taxon>
        <taxon>Metarhizium</taxon>
    </lineage>
</organism>
<proteinExistence type="predicted"/>
<dbReference type="EMBL" id="JACEFI010000030">
    <property type="protein sequence ID" value="KAH0592509.1"/>
    <property type="molecule type" value="Genomic_DNA"/>
</dbReference>
<sequence>MYLTKLFVLVSAALGAVAQYDDFQFYSTENEPVAYAYARPNGGTPPPGFPIPEYHECADLPDHIAGNLRSLKFESHTRHCNLYKYKGCQRHVGGYGSGPGIFNMNRWTEDTRSVECYPKH</sequence>
<accession>A0A9P8M3Z7</accession>
<comment type="caution">
    <text evidence="2">The sequence shown here is derived from an EMBL/GenBank/DDBJ whole genome shotgun (WGS) entry which is preliminary data.</text>
</comment>
<dbReference type="Proteomes" id="UP000764110">
    <property type="component" value="Unassembled WGS sequence"/>
</dbReference>
<gene>
    <name evidence="2" type="ORF">MHUMG1_09781</name>
</gene>
<protein>
    <submittedName>
        <fullName evidence="2">Uncharacterized protein</fullName>
    </submittedName>
</protein>
<evidence type="ECO:0000313" key="3">
    <source>
        <dbReference type="Proteomes" id="UP000764110"/>
    </source>
</evidence>
<reference evidence="2 3" key="1">
    <citation type="submission" date="2020-07" db="EMBL/GenBank/DDBJ databases">
        <title>Metarhizium humberi genome.</title>
        <authorList>
            <person name="Lysoe E."/>
        </authorList>
    </citation>
    <scope>NUCLEOTIDE SEQUENCE [LARGE SCALE GENOMIC DNA]</scope>
    <source>
        <strain evidence="2 3">ESALQ1638</strain>
    </source>
</reference>
<evidence type="ECO:0000256" key="1">
    <source>
        <dbReference type="SAM" id="SignalP"/>
    </source>
</evidence>
<evidence type="ECO:0000313" key="2">
    <source>
        <dbReference type="EMBL" id="KAH0592509.1"/>
    </source>
</evidence>